<dbReference type="Gene3D" id="3.40.50.1980">
    <property type="entry name" value="Nitrogenase molybdenum iron protein domain"/>
    <property type="match status" value="2"/>
</dbReference>
<dbReference type="InterPro" id="IPR050492">
    <property type="entry name" value="Bact_metal-bind_prot9"/>
</dbReference>
<keyword evidence="4" id="KW-0732">Signal</keyword>
<dbReference type="InterPro" id="IPR006129">
    <property type="entry name" value="AdhesinB"/>
</dbReference>
<evidence type="ECO:0000256" key="4">
    <source>
        <dbReference type="ARBA" id="ARBA00022729"/>
    </source>
</evidence>
<dbReference type="InterPro" id="IPR006128">
    <property type="entry name" value="Lipoprotein_PsaA-like"/>
</dbReference>
<evidence type="ECO:0000256" key="5">
    <source>
        <dbReference type="RuleBase" id="RU003512"/>
    </source>
</evidence>
<keyword evidence="7" id="KW-1185">Reference proteome</keyword>
<dbReference type="PRINTS" id="PR00691">
    <property type="entry name" value="ADHESINB"/>
</dbReference>
<dbReference type="GO" id="GO:0030313">
    <property type="term" value="C:cell envelope"/>
    <property type="evidence" value="ECO:0007669"/>
    <property type="project" value="UniProtKB-SubCell"/>
</dbReference>
<dbReference type="Proteomes" id="UP000585272">
    <property type="component" value="Unassembled WGS sequence"/>
</dbReference>
<comment type="caution">
    <text evidence="6">The sequence shown here is derived from an EMBL/GenBank/DDBJ whole genome shotgun (WGS) entry which is preliminary data.</text>
</comment>
<sequence>MALLSSAALIGVAGCAGESYTSTAATVPADEKVAVTATTNFIADTVREIGGERVEVTGLMGAGVDPHLYKASAGDVEDLRDADVIFYGGLHLEGKMGELLEKLAERQTTQAVTADIPASKLLDPPAGLSADHDPHVWFDVTNWKIVARTIADTLSEKDPAHAAGYRDRLAAYERELDALDRYVRDRIAEIPQRRRVLVTSHDAFQYLGRRYGIEVAGIQGISTAAEATTADVQRVAELIAERGVKAVFIESSVPRQTIDAVLAAASRKGAEARVGGELFTDAAGEEGTPEGTYVGMVRANADTIAEGLR</sequence>
<dbReference type="AlphaFoldDB" id="A0A840IHG2"/>
<proteinExistence type="inferred from homology"/>
<dbReference type="PANTHER" id="PTHR42953:SF1">
    <property type="entry name" value="METAL-BINDING PROTEIN HI_0362-RELATED"/>
    <property type="match status" value="1"/>
</dbReference>
<evidence type="ECO:0000313" key="7">
    <source>
        <dbReference type="Proteomes" id="UP000585272"/>
    </source>
</evidence>
<keyword evidence="3" id="KW-0479">Metal-binding</keyword>
<dbReference type="GO" id="GO:0030001">
    <property type="term" value="P:metal ion transport"/>
    <property type="evidence" value="ECO:0007669"/>
    <property type="project" value="InterPro"/>
</dbReference>
<dbReference type="SUPFAM" id="SSF53807">
    <property type="entry name" value="Helical backbone' metal receptor"/>
    <property type="match status" value="1"/>
</dbReference>
<dbReference type="GO" id="GO:0046872">
    <property type="term" value="F:metal ion binding"/>
    <property type="evidence" value="ECO:0007669"/>
    <property type="project" value="UniProtKB-KW"/>
</dbReference>
<gene>
    <name evidence="6" type="ORF">BDZ31_003819</name>
</gene>
<dbReference type="Pfam" id="PF01297">
    <property type="entry name" value="ZnuA"/>
    <property type="match status" value="1"/>
</dbReference>
<dbReference type="EMBL" id="JACHNU010000006">
    <property type="protein sequence ID" value="MBB4664216.1"/>
    <property type="molecule type" value="Genomic_DNA"/>
</dbReference>
<evidence type="ECO:0000256" key="3">
    <source>
        <dbReference type="ARBA" id="ARBA00022723"/>
    </source>
</evidence>
<evidence type="ECO:0000256" key="1">
    <source>
        <dbReference type="ARBA" id="ARBA00004196"/>
    </source>
</evidence>
<dbReference type="GO" id="GO:0007155">
    <property type="term" value="P:cell adhesion"/>
    <property type="evidence" value="ECO:0007669"/>
    <property type="project" value="InterPro"/>
</dbReference>
<reference evidence="6 7" key="1">
    <citation type="submission" date="2020-08" db="EMBL/GenBank/DDBJ databases">
        <title>Genomic Encyclopedia of Archaeal and Bacterial Type Strains, Phase II (KMG-II): from individual species to whole genera.</title>
        <authorList>
            <person name="Goeker M."/>
        </authorList>
    </citation>
    <scope>NUCLEOTIDE SEQUENCE [LARGE SCALE GENOMIC DNA]</scope>
    <source>
        <strain evidence="6 7">DSM 23288</strain>
    </source>
</reference>
<comment type="similarity">
    <text evidence="5">Belongs to the bacterial solute-binding protein 9 family.</text>
</comment>
<evidence type="ECO:0000256" key="2">
    <source>
        <dbReference type="ARBA" id="ARBA00022448"/>
    </source>
</evidence>
<accession>A0A840IHG2</accession>
<dbReference type="RefSeq" id="WP_246345494.1">
    <property type="nucleotide sequence ID" value="NZ_JACHNU010000006.1"/>
</dbReference>
<organism evidence="6 7">
    <name type="scientific">Conexibacter arvalis</name>
    <dbReference type="NCBI Taxonomy" id="912552"/>
    <lineage>
        <taxon>Bacteria</taxon>
        <taxon>Bacillati</taxon>
        <taxon>Actinomycetota</taxon>
        <taxon>Thermoleophilia</taxon>
        <taxon>Solirubrobacterales</taxon>
        <taxon>Conexibacteraceae</taxon>
        <taxon>Conexibacter</taxon>
    </lineage>
</organism>
<name>A0A840IHG2_9ACTN</name>
<dbReference type="PRINTS" id="PR00690">
    <property type="entry name" value="ADHESNFAMILY"/>
</dbReference>
<dbReference type="InterPro" id="IPR006127">
    <property type="entry name" value="ZnuA-like"/>
</dbReference>
<comment type="subcellular location">
    <subcellularLocation>
        <location evidence="1">Cell envelope</location>
    </subcellularLocation>
</comment>
<dbReference type="PANTHER" id="PTHR42953">
    <property type="entry name" value="HIGH-AFFINITY ZINC UPTAKE SYSTEM PROTEIN ZNUA-RELATED"/>
    <property type="match status" value="1"/>
</dbReference>
<keyword evidence="2 5" id="KW-0813">Transport</keyword>
<evidence type="ECO:0000313" key="6">
    <source>
        <dbReference type="EMBL" id="MBB4664216.1"/>
    </source>
</evidence>
<protein>
    <submittedName>
        <fullName evidence="6">Manganese/zinc/iron transport system substrate-binding protein</fullName>
    </submittedName>
</protein>